<name>A0AAE0BTT5_9CHLO</name>
<keyword evidence="3" id="KW-1185">Reference proteome</keyword>
<dbReference type="Gene3D" id="1.10.620.20">
    <property type="entry name" value="Ribonucleotide Reductase, subunit A"/>
    <property type="match status" value="1"/>
</dbReference>
<dbReference type="SUPFAM" id="SSF47240">
    <property type="entry name" value="Ferritin-like"/>
    <property type="match status" value="1"/>
</dbReference>
<dbReference type="InterPro" id="IPR012348">
    <property type="entry name" value="RNR-like"/>
</dbReference>
<evidence type="ECO:0000313" key="2">
    <source>
        <dbReference type="EMBL" id="KAK3242642.1"/>
    </source>
</evidence>
<evidence type="ECO:0000313" key="3">
    <source>
        <dbReference type="Proteomes" id="UP001190700"/>
    </source>
</evidence>
<dbReference type="Proteomes" id="UP001190700">
    <property type="component" value="Unassembled WGS sequence"/>
</dbReference>
<dbReference type="EMBL" id="LGRX02033144">
    <property type="protein sequence ID" value="KAK3242642.1"/>
    <property type="molecule type" value="Genomic_DNA"/>
</dbReference>
<comment type="caution">
    <text evidence="2">The sequence shown here is derived from an EMBL/GenBank/DDBJ whole genome shotgun (WGS) entry which is preliminary data.</text>
</comment>
<gene>
    <name evidence="2" type="ORF">CYMTET_47665</name>
</gene>
<proteinExistence type="inferred from homology"/>
<evidence type="ECO:0000256" key="1">
    <source>
        <dbReference type="ARBA" id="ARBA00009303"/>
    </source>
</evidence>
<dbReference type="CDD" id="cd01049">
    <property type="entry name" value="RNRR2"/>
    <property type="match status" value="1"/>
</dbReference>
<dbReference type="AlphaFoldDB" id="A0AAE0BTT5"/>
<reference evidence="2 3" key="1">
    <citation type="journal article" date="2015" name="Genome Biol. Evol.">
        <title>Comparative Genomics of a Bacterivorous Green Alga Reveals Evolutionary Causalities and Consequences of Phago-Mixotrophic Mode of Nutrition.</title>
        <authorList>
            <person name="Burns J.A."/>
            <person name="Paasch A."/>
            <person name="Narechania A."/>
            <person name="Kim E."/>
        </authorList>
    </citation>
    <scope>NUCLEOTIDE SEQUENCE [LARGE SCALE GENOMIC DNA]</scope>
    <source>
        <strain evidence="2 3">PLY_AMNH</strain>
    </source>
</reference>
<accession>A0AAE0BTT5</accession>
<dbReference type="InterPro" id="IPR009078">
    <property type="entry name" value="Ferritin-like_SF"/>
</dbReference>
<dbReference type="GO" id="GO:0009263">
    <property type="term" value="P:deoxyribonucleotide biosynthetic process"/>
    <property type="evidence" value="ECO:0007669"/>
    <property type="project" value="InterPro"/>
</dbReference>
<comment type="similarity">
    <text evidence="1">Belongs to the ribonucleoside diphosphate reductase small chain family.</text>
</comment>
<sequence>MQPVRRTLFPIVNTRQFEFYKKALASFWTVEEVDLSDDVSHFEKLKREEQRFVRMILGFFASADSVVAENLAARFLREEGISMETACFYGYQITIENIHSEMYSLFIDSLIKDREEKNRTFEIAEQNETVREKTVWAIRYIDSEESLSARLLAFACVEGIFFSASFCAIFLLKKRGLMPGLAFSNELIARDEGMHRDFALLLLQERAEKNIKLSRRAAEQIVRSAVDIEKKFVRDSLSVDLIGMNAALMQSYVEFCADHLLANLYVTNDAGEAELFGTMYNTANPFDWMETISLNGKTNFFERRVSEYQKNGVMCSLQGQQHEILAEARVFSVCEDF</sequence>
<dbReference type="Pfam" id="PF00268">
    <property type="entry name" value="Ribonuc_red_sm"/>
    <property type="match status" value="1"/>
</dbReference>
<dbReference type="PANTHER" id="PTHR23409:SF18">
    <property type="entry name" value="RIBONUCLEOSIDE-DIPHOSPHATE REDUCTASE SUBUNIT M2"/>
    <property type="match status" value="1"/>
</dbReference>
<dbReference type="InterPro" id="IPR033909">
    <property type="entry name" value="RNR_small"/>
</dbReference>
<protein>
    <submittedName>
        <fullName evidence="2">Uncharacterized protein</fullName>
    </submittedName>
</protein>
<organism evidence="2 3">
    <name type="scientific">Cymbomonas tetramitiformis</name>
    <dbReference type="NCBI Taxonomy" id="36881"/>
    <lineage>
        <taxon>Eukaryota</taxon>
        <taxon>Viridiplantae</taxon>
        <taxon>Chlorophyta</taxon>
        <taxon>Pyramimonadophyceae</taxon>
        <taxon>Pyramimonadales</taxon>
        <taxon>Pyramimonadaceae</taxon>
        <taxon>Cymbomonas</taxon>
    </lineage>
</organism>
<dbReference type="InterPro" id="IPR000358">
    <property type="entry name" value="RNR_small_fam"/>
</dbReference>
<dbReference type="PANTHER" id="PTHR23409">
    <property type="entry name" value="RIBONUCLEOSIDE-DIPHOSPHATE REDUCTASE SMALL CHAIN"/>
    <property type="match status" value="1"/>
</dbReference>
<dbReference type="GO" id="GO:0016491">
    <property type="term" value="F:oxidoreductase activity"/>
    <property type="evidence" value="ECO:0007669"/>
    <property type="project" value="InterPro"/>
</dbReference>